<dbReference type="InterPro" id="IPR012349">
    <property type="entry name" value="Split_barrel_FMN-bd"/>
</dbReference>
<sequence length="145" mass="16676">MEQELEEEQIEHILHQNVLGHLGCHAEGITYVIPICYAYDGTFIYGRTYEGLKIKMIRKNPDVCFQVESIKNMIQWESVIGWGKFEELTDDGQREAAIRTLKERITAIVKSDELRGSPYWPFSAPGSKGILFRIRLNKKTGRSSL</sequence>
<protein>
    <recommendedName>
        <fullName evidence="3">Pyridoxamine 5'-phosphate oxidase</fullName>
    </recommendedName>
</protein>
<accession>A0A1A9I534</accession>
<dbReference type="RefSeq" id="WP_067759476.1">
    <property type="nucleotide sequence ID" value="NZ_CP015772.1"/>
</dbReference>
<dbReference type="KEGG" id="nia:A8C56_18765"/>
<gene>
    <name evidence="1" type="ORF">A8C56_18765</name>
</gene>
<evidence type="ECO:0000313" key="1">
    <source>
        <dbReference type="EMBL" id="ANH82746.1"/>
    </source>
</evidence>
<dbReference type="InterPro" id="IPR024747">
    <property type="entry name" value="Pyridox_Oxase-rel"/>
</dbReference>
<organism evidence="1 2">
    <name type="scientific">Niabella ginsenosidivorans</name>
    <dbReference type="NCBI Taxonomy" id="1176587"/>
    <lineage>
        <taxon>Bacteria</taxon>
        <taxon>Pseudomonadati</taxon>
        <taxon>Bacteroidota</taxon>
        <taxon>Chitinophagia</taxon>
        <taxon>Chitinophagales</taxon>
        <taxon>Chitinophagaceae</taxon>
        <taxon>Niabella</taxon>
    </lineage>
</organism>
<dbReference type="EMBL" id="CP015772">
    <property type="protein sequence ID" value="ANH82746.1"/>
    <property type="molecule type" value="Genomic_DNA"/>
</dbReference>
<keyword evidence="2" id="KW-1185">Reference proteome</keyword>
<dbReference type="SUPFAM" id="SSF50475">
    <property type="entry name" value="FMN-binding split barrel"/>
    <property type="match status" value="1"/>
</dbReference>
<dbReference type="Gene3D" id="2.30.110.10">
    <property type="entry name" value="Electron Transport, Fmn-binding Protein, Chain A"/>
    <property type="match status" value="1"/>
</dbReference>
<dbReference type="Proteomes" id="UP000077667">
    <property type="component" value="Chromosome"/>
</dbReference>
<dbReference type="AlphaFoldDB" id="A0A1A9I534"/>
<dbReference type="OrthoDB" id="9794935at2"/>
<proteinExistence type="predicted"/>
<evidence type="ECO:0000313" key="2">
    <source>
        <dbReference type="Proteomes" id="UP000077667"/>
    </source>
</evidence>
<name>A0A1A9I534_9BACT</name>
<dbReference type="Pfam" id="PF12900">
    <property type="entry name" value="Pyridox_ox_2"/>
    <property type="match status" value="1"/>
</dbReference>
<evidence type="ECO:0008006" key="3">
    <source>
        <dbReference type="Google" id="ProtNLM"/>
    </source>
</evidence>
<reference evidence="1 2" key="1">
    <citation type="submission" date="2016-05" db="EMBL/GenBank/DDBJ databases">
        <title>Niabella ginsenosidivorans BS26 whole genome sequencing.</title>
        <authorList>
            <person name="Im W.T."/>
            <person name="Siddiqi M.Z."/>
        </authorList>
    </citation>
    <scope>NUCLEOTIDE SEQUENCE [LARGE SCALE GENOMIC DNA]</scope>
    <source>
        <strain evidence="1 2">BS26</strain>
    </source>
</reference>
<dbReference type="STRING" id="1176587.A8C56_18765"/>